<evidence type="ECO:0000313" key="1">
    <source>
        <dbReference type="EMBL" id="EJX04085.1"/>
    </source>
</evidence>
<gene>
    <name evidence="1" type="ORF">EVA_07809</name>
</gene>
<comment type="caution">
    <text evidence="1">The sequence shown here is derived from an EMBL/GenBank/DDBJ whole genome shotgun (WGS) entry which is preliminary data.</text>
</comment>
<dbReference type="EMBL" id="AMCI01001926">
    <property type="protein sequence ID" value="EJX04085.1"/>
    <property type="molecule type" value="Genomic_DNA"/>
</dbReference>
<accession>J9GUH9</accession>
<name>J9GUH9_9ZZZZ</name>
<protein>
    <submittedName>
        <fullName evidence="1">Lipoprotein</fullName>
    </submittedName>
</protein>
<proteinExistence type="predicted"/>
<keyword evidence="1" id="KW-0449">Lipoprotein</keyword>
<dbReference type="AlphaFoldDB" id="J9GUH9"/>
<sequence length="70" mass="8190">EGYLIVEGFNKTEDGKVEEYKTRERIGQLNADTLQTIVREKNPRLGFLYLNMKVIKKKCTPGKVHYDDEE</sequence>
<reference evidence="1" key="1">
    <citation type="journal article" date="2012" name="PLoS ONE">
        <title>Gene sets for utilization of primary and secondary nutrition supplies in the distal gut of endangered iberian lynx.</title>
        <authorList>
            <person name="Alcaide M."/>
            <person name="Messina E."/>
            <person name="Richter M."/>
            <person name="Bargiela R."/>
            <person name="Peplies J."/>
            <person name="Huws S.A."/>
            <person name="Newbold C.J."/>
            <person name="Golyshin P.N."/>
            <person name="Simon M.A."/>
            <person name="Lopez G."/>
            <person name="Yakimov M.M."/>
            <person name="Ferrer M."/>
        </authorList>
    </citation>
    <scope>NUCLEOTIDE SEQUENCE</scope>
</reference>
<organism evidence="1">
    <name type="scientific">gut metagenome</name>
    <dbReference type="NCBI Taxonomy" id="749906"/>
    <lineage>
        <taxon>unclassified sequences</taxon>
        <taxon>metagenomes</taxon>
        <taxon>organismal metagenomes</taxon>
    </lineage>
</organism>
<feature type="non-terminal residue" evidence="1">
    <location>
        <position position="1"/>
    </location>
</feature>